<dbReference type="PROSITE" id="PS00092">
    <property type="entry name" value="N6_MTASE"/>
    <property type="match status" value="1"/>
</dbReference>
<dbReference type="Proteomes" id="UP001431656">
    <property type="component" value="Chromosome"/>
</dbReference>
<evidence type="ECO:0000256" key="1">
    <source>
        <dbReference type="ARBA" id="ARBA00022603"/>
    </source>
</evidence>
<feature type="domain" description="Release factor glutamine methyltransferase N-terminal" evidence="7">
    <location>
        <begin position="8"/>
        <end position="75"/>
    </location>
</feature>
<dbReference type="HAMAP" id="MF_02126">
    <property type="entry name" value="RF_methyltr_PrmC"/>
    <property type="match status" value="1"/>
</dbReference>
<dbReference type="SUPFAM" id="SSF53335">
    <property type="entry name" value="S-adenosyl-L-methionine-dependent methyltransferases"/>
    <property type="match status" value="1"/>
</dbReference>
<protein>
    <recommendedName>
        <fullName evidence="5">Release factor glutamine methyltransferase</fullName>
        <shortName evidence="5">RF MTase</shortName>
        <ecNumber evidence="5">2.1.1.297</ecNumber>
    </recommendedName>
    <alternativeName>
        <fullName evidence="5">N5-glutamine methyltransferase PrmC</fullName>
    </alternativeName>
    <alternativeName>
        <fullName evidence="5">Protein-(glutamine-N5) MTase PrmC</fullName>
    </alternativeName>
    <alternativeName>
        <fullName evidence="5">Protein-glutamine N-methyltransferase PrmC</fullName>
    </alternativeName>
</protein>
<feature type="binding site" evidence="5">
    <location>
        <begin position="186"/>
        <end position="189"/>
    </location>
    <ligand>
        <name>substrate</name>
    </ligand>
</feature>
<comment type="similarity">
    <text evidence="5">Belongs to the protein N5-glutamine methyltransferase family. PrmC subfamily.</text>
</comment>
<dbReference type="AlphaFoldDB" id="A0AAN0KDM9"/>
<dbReference type="Gene3D" id="3.40.50.150">
    <property type="entry name" value="Vaccinia Virus protein VP39"/>
    <property type="match status" value="1"/>
</dbReference>
<comment type="catalytic activity">
    <reaction evidence="4 5">
        <text>L-glutaminyl-[peptide chain release factor] + S-adenosyl-L-methionine = N(5)-methyl-L-glutaminyl-[peptide chain release factor] + S-adenosyl-L-homocysteine + H(+)</text>
        <dbReference type="Rhea" id="RHEA:42896"/>
        <dbReference type="Rhea" id="RHEA-COMP:10271"/>
        <dbReference type="Rhea" id="RHEA-COMP:10272"/>
        <dbReference type="ChEBI" id="CHEBI:15378"/>
        <dbReference type="ChEBI" id="CHEBI:30011"/>
        <dbReference type="ChEBI" id="CHEBI:57856"/>
        <dbReference type="ChEBI" id="CHEBI:59789"/>
        <dbReference type="ChEBI" id="CHEBI:61891"/>
        <dbReference type="EC" id="2.1.1.297"/>
    </reaction>
</comment>
<evidence type="ECO:0000256" key="4">
    <source>
        <dbReference type="ARBA" id="ARBA00048391"/>
    </source>
</evidence>
<accession>A0AAN0KDM9</accession>
<dbReference type="InterPro" id="IPR029063">
    <property type="entry name" value="SAM-dependent_MTases_sf"/>
</dbReference>
<evidence type="ECO:0000313" key="9">
    <source>
        <dbReference type="Proteomes" id="UP001431656"/>
    </source>
</evidence>
<evidence type="ECO:0000313" key="8">
    <source>
        <dbReference type="EMBL" id="BEH03500.1"/>
    </source>
</evidence>
<dbReference type="GO" id="GO:0032259">
    <property type="term" value="P:methylation"/>
    <property type="evidence" value="ECO:0007669"/>
    <property type="project" value="UniProtKB-KW"/>
</dbReference>
<dbReference type="NCBIfam" id="TIGR03534">
    <property type="entry name" value="RF_mod_PrmC"/>
    <property type="match status" value="1"/>
</dbReference>
<dbReference type="InterPro" id="IPR002052">
    <property type="entry name" value="DNA_methylase_N6_adenine_CS"/>
</dbReference>
<dbReference type="GO" id="GO:0003676">
    <property type="term" value="F:nucleic acid binding"/>
    <property type="evidence" value="ECO:0007669"/>
    <property type="project" value="InterPro"/>
</dbReference>
<dbReference type="KEGG" id="broo:brsh051_27810"/>
<dbReference type="CDD" id="cd02440">
    <property type="entry name" value="AdoMet_MTases"/>
    <property type="match status" value="1"/>
</dbReference>
<dbReference type="NCBIfam" id="TIGR00536">
    <property type="entry name" value="hemK_fam"/>
    <property type="match status" value="1"/>
</dbReference>
<dbReference type="GO" id="GO:0102559">
    <property type="term" value="F:peptide chain release factor N(5)-glutamine methyltransferase activity"/>
    <property type="evidence" value="ECO:0007669"/>
    <property type="project" value="UniProtKB-EC"/>
</dbReference>
<feature type="binding site" evidence="5">
    <location>
        <position position="186"/>
    </location>
    <ligand>
        <name>S-adenosyl-L-methionine</name>
        <dbReference type="ChEBI" id="CHEBI:59789"/>
    </ligand>
</feature>
<dbReference type="Pfam" id="PF17827">
    <property type="entry name" value="PrmC_N"/>
    <property type="match status" value="1"/>
</dbReference>
<dbReference type="Pfam" id="PF05175">
    <property type="entry name" value="MTS"/>
    <property type="match status" value="1"/>
</dbReference>
<keyword evidence="3 5" id="KW-0949">S-adenosyl-L-methionine</keyword>
<dbReference type="RefSeq" id="WP_286266058.1">
    <property type="nucleotide sequence ID" value="NZ_AP028056.1"/>
</dbReference>
<gene>
    <name evidence="5 8" type="primary">prmC</name>
    <name evidence="8" type="ORF">brsh051_27810</name>
</gene>
<comment type="caution">
    <text evidence="5">Lacks conserved residue(s) required for the propagation of feature annotation.</text>
</comment>
<sequence>MTRRPMTLLAGASARLADAGAASPMTDARLLLMHAGGLSATQLLTAVAIDDLVAARFDELIAQRATGVPVQHLTGEAWFRNVRLAVGPGVFIPRPETELVAGAAIDEVRKQQPGSLVVELCAGSGAISAAVCDEAPGARVIAVEKDAQAAQWLRRNLAATSAEVVEADMAAALPDRDAQAAVVVANPPYIPWSQRDGLPVEVREHDPEAALFAEDDGLGAIRVVIAVAHRLLRPGGLVVIEHGDDQGPAVLDEMARAGFGDQADHLDLSGRPRFVTGRRVPGWDGE</sequence>
<proteinExistence type="inferred from homology"/>
<evidence type="ECO:0000256" key="3">
    <source>
        <dbReference type="ARBA" id="ARBA00022691"/>
    </source>
</evidence>
<feature type="binding site" evidence="5">
    <location>
        <position position="144"/>
    </location>
    <ligand>
        <name>S-adenosyl-L-methionine</name>
        <dbReference type="ChEBI" id="CHEBI:59789"/>
    </ligand>
</feature>
<dbReference type="InterPro" id="IPR007848">
    <property type="entry name" value="Small_mtfrase_dom"/>
</dbReference>
<organism evidence="8 9">
    <name type="scientific">Brooklawnia propionicigenes</name>
    <dbReference type="NCBI Taxonomy" id="3041175"/>
    <lineage>
        <taxon>Bacteria</taxon>
        <taxon>Bacillati</taxon>
        <taxon>Actinomycetota</taxon>
        <taxon>Actinomycetes</taxon>
        <taxon>Propionibacteriales</taxon>
        <taxon>Propionibacteriaceae</taxon>
        <taxon>Brooklawnia</taxon>
    </lineage>
</organism>
<evidence type="ECO:0000256" key="5">
    <source>
        <dbReference type="HAMAP-Rule" id="MF_02126"/>
    </source>
</evidence>
<dbReference type="InterPro" id="IPR050320">
    <property type="entry name" value="N5-glutamine_MTase"/>
</dbReference>
<evidence type="ECO:0000256" key="2">
    <source>
        <dbReference type="ARBA" id="ARBA00022679"/>
    </source>
</evidence>
<dbReference type="InterPro" id="IPR040758">
    <property type="entry name" value="PrmC_N"/>
</dbReference>
<dbReference type="EC" id="2.1.1.297" evidence="5"/>
<keyword evidence="1 5" id="KW-0489">Methyltransferase</keyword>
<keyword evidence="9" id="KW-1185">Reference proteome</keyword>
<dbReference type="EMBL" id="AP028056">
    <property type="protein sequence ID" value="BEH03500.1"/>
    <property type="molecule type" value="Genomic_DNA"/>
</dbReference>
<evidence type="ECO:0000259" key="7">
    <source>
        <dbReference type="Pfam" id="PF17827"/>
    </source>
</evidence>
<comment type="function">
    <text evidence="5">Methylates the class 1 translation termination release factors RF1/PrfA and RF2/PrfB on the glutamine residue of the universally conserved GGQ motif.</text>
</comment>
<dbReference type="InterPro" id="IPR019874">
    <property type="entry name" value="RF_methyltr_PrmC"/>
</dbReference>
<evidence type="ECO:0000259" key="6">
    <source>
        <dbReference type="Pfam" id="PF05175"/>
    </source>
</evidence>
<feature type="domain" description="Methyltransferase small" evidence="6">
    <location>
        <begin position="113"/>
        <end position="189"/>
    </location>
</feature>
<dbReference type="PANTHER" id="PTHR18895">
    <property type="entry name" value="HEMK METHYLTRANSFERASE"/>
    <property type="match status" value="1"/>
</dbReference>
<name>A0AAN0KDM9_9ACTN</name>
<keyword evidence="2 5" id="KW-0808">Transferase</keyword>
<reference evidence="8" key="1">
    <citation type="journal article" date="2024" name="Int. J. Syst. Evol. Microbiol.">
        <title>Brooklawnia propionicigenes sp. nov., a facultatively anaerobic, propionate-producing bacterium isolated from a methanogenic reactor treating waste from cattle farms.</title>
        <authorList>
            <person name="Akita Y."/>
            <person name="Ueki A."/>
            <person name="Tonouchi A."/>
            <person name="Sugawara Y."/>
            <person name="Honma S."/>
            <person name="Kaku N."/>
            <person name="Ueki K."/>
        </authorList>
    </citation>
    <scope>NUCLEOTIDE SEQUENCE</scope>
    <source>
        <strain evidence="8">SH051</strain>
    </source>
</reference>
<dbReference type="Gene3D" id="1.10.8.10">
    <property type="entry name" value="DNA helicase RuvA subunit, C-terminal domain"/>
    <property type="match status" value="1"/>
</dbReference>
<dbReference type="InterPro" id="IPR004556">
    <property type="entry name" value="HemK-like"/>
</dbReference>
<dbReference type="PANTHER" id="PTHR18895:SF74">
    <property type="entry name" value="MTRF1L RELEASE FACTOR GLUTAMINE METHYLTRANSFERASE"/>
    <property type="match status" value="1"/>
</dbReference>